<reference evidence="1" key="2">
    <citation type="journal article" date="2023" name="IMA Fungus">
        <title>Comparative genomic study of the Penicillium genus elucidates a diverse pangenome and 15 lateral gene transfer events.</title>
        <authorList>
            <person name="Petersen C."/>
            <person name="Sorensen T."/>
            <person name="Nielsen M.R."/>
            <person name="Sondergaard T.E."/>
            <person name="Sorensen J.L."/>
            <person name="Fitzpatrick D.A."/>
            <person name="Frisvad J.C."/>
            <person name="Nielsen K.L."/>
        </authorList>
    </citation>
    <scope>NUCLEOTIDE SEQUENCE</scope>
    <source>
        <strain evidence="1">IBT 17660</strain>
    </source>
</reference>
<reference evidence="1" key="1">
    <citation type="submission" date="2022-12" db="EMBL/GenBank/DDBJ databases">
        <authorList>
            <person name="Petersen C."/>
        </authorList>
    </citation>
    <scope>NUCLEOTIDE SEQUENCE</scope>
    <source>
        <strain evidence="1">IBT 17660</strain>
    </source>
</reference>
<name>A0A9X0BFQ0_9EURO</name>
<evidence type="ECO:0000313" key="2">
    <source>
        <dbReference type="Proteomes" id="UP001147760"/>
    </source>
</evidence>
<organism evidence="1 2">
    <name type="scientific">Penicillium desertorum</name>
    <dbReference type="NCBI Taxonomy" id="1303715"/>
    <lineage>
        <taxon>Eukaryota</taxon>
        <taxon>Fungi</taxon>
        <taxon>Dikarya</taxon>
        <taxon>Ascomycota</taxon>
        <taxon>Pezizomycotina</taxon>
        <taxon>Eurotiomycetes</taxon>
        <taxon>Eurotiomycetidae</taxon>
        <taxon>Eurotiales</taxon>
        <taxon>Aspergillaceae</taxon>
        <taxon>Penicillium</taxon>
    </lineage>
</organism>
<dbReference type="AlphaFoldDB" id="A0A9X0BFQ0"/>
<dbReference type="OrthoDB" id="5130616at2759"/>
<dbReference type="Proteomes" id="UP001147760">
    <property type="component" value="Unassembled WGS sequence"/>
</dbReference>
<accession>A0A9X0BFQ0</accession>
<evidence type="ECO:0000313" key="1">
    <source>
        <dbReference type="EMBL" id="KAJ5454958.1"/>
    </source>
</evidence>
<protein>
    <submittedName>
        <fullName evidence="1">Uncharacterized protein</fullName>
    </submittedName>
</protein>
<sequence>MITLPTEIILMIVDAIDELKDRRKLLQLKPVACQGLLQVTLDIHESLVPLAHAARLNRPLGATIHELRISPLL</sequence>
<dbReference type="EMBL" id="JAPWDO010000010">
    <property type="protein sequence ID" value="KAJ5454958.1"/>
    <property type="molecule type" value="Genomic_DNA"/>
</dbReference>
<comment type="caution">
    <text evidence="1">The sequence shown here is derived from an EMBL/GenBank/DDBJ whole genome shotgun (WGS) entry which is preliminary data.</text>
</comment>
<proteinExistence type="predicted"/>
<keyword evidence="2" id="KW-1185">Reference proteome</keyword>
<gene>
    <name evidence="1" type="ORF">N7530_012727</name>
</gene>